<proteinExistence type="predicted"/>
<sequence length="124" mass="13596">MVAVVEISQPVFWSGISVGTAEVLLMIGGILGLGPLLILGAVLLPEATQGMFAHHILVLQSIHLTDTIRICFIDRSPSPPYPKHRPRERSYSRSPVDSRSRSGSPYEEGCRRSSRRERSLSVSG</sequence>
<comment type="caution">
    <text evidence="3">The sequence shown here is derived from an EMBL/GenBank/DDBJ whole genome shotgun (WGS) entry which is preliminary data.</text>
</comment>
<keyword evidence="4" id="KW-1185">Reference proteome</keyword>
<feature type="transmembrane region" description="Helical" evidence="2">
    <location>
        <begin position="23"/>
        <end position="44"/>
    </location>
</feature>
<accession>A0A835APL4</accession>
<reference evidence="3" key="1">
    <citation type="submission" date="2020-07" db="EMBL/GenBank/DDBJ databases">
        <title>Genome sequence and genetic diversity analysis of an under-domesticated orphan crop, white fonio (Digitaria exilis).</title>
        <authorList>
            <person name="Bennetzen J.L."/>
            <person name="Chen S."/>
            <person name="Ma X."/>
            <person name="Wang X."/>
            <person name="Yssel A.E.J."/>
            <person name="Chaluvadi S.R."/>
            <person name="Johnson M."/>
            <person name="Gangashetty P."/>
            <person name="Hamidou F."/>
            <person name="Sanogo M.D."/>
            <person name="Zwaenepoel A."/>
            <person name="Wallace J."/>
            <person name="Van De Peer Y."/>
            <person name="Van Deynze A."/>
        </authorList>
    </citation>
    <scope>NUCLEOTIDE SEQUENCE</scope>
    <source>
        <tissue evidence="3">Leaves</tissue>
    </source>
</reference>
<evidence type="ECO:0000256" key="1">
    <source>
        <dbReference type="SAM" id="MobiDB-lite"/>
    </source>
</evidence>
<name>A0A835APL4_9POAL</name>
<organism evidence="3 4">
    <name type="scientific">Digitaria exilis</name>
    <dbReference type="NCBI Taxonomy" id="1010633"/>
    <lineage>
        <taxon>Eukaryota</taxon>
        <taxon>Viridiplantae</taxon>
        <taxon>Streptophyta</taxon>
        <taxon>Embryophyta</taxon>
        <taxon>Tracheophyta</taxon>
        <taxon>Spermatophyta</taxon>
        <taxon>Magnoliopsida</taxon>
        <taxon>Liliopsida</taxon>
        <taxon>Poales</taxon>
        <taxon>Poaceae</taxon>
        <taxon>PACMAD clade</taxon>
        <taxon>Panicoideae</taxon>
        <taxon>Panicodae</taxon>
        <taxon>Paniceae</taxon>
        <taxon>Anthephorinae</taxon>
        <taxon>Digitaria</taxon>
    </lineage>
</organism>
<keyword evidence="2" id="KW-0812">Transmembrane</keyword>
<evidence type="ECO:0000313" key="4">
    <source>
        <dbReference type="Proteomes" id="UP000636709"/>
    </source>
</evidence>
<gene>
    <name evidence="3" type="ORF">HU200_052053</name>
</gene>
<evidence type="ECO:0000313" key="3">
    <source>
        <dbReference type="EMBL" id="KAF8668850.1"/>
    </source>
</evidence>
<dbReference type="EMBL" id="JACEFO010002273">
    <property type="protein sequence ID" value="KAF8668850.1"/>
    <property type="molecule type" value="Genomic_DNA"/>
</dbReference>
<keyword evidence="2" id="KW-1133">Transmembrane helix</keyword>
<dbReference type="AlphaFoldDB" id="A0A835APL4"/>
<keyword evidence="2" id="KW-0472">Membrane</keyword>
<feature type="compositionally biased region" description="Basic and acidic residues" evidence="1">
    <location>
        <begin position="88"/>
        <end position="100"/>
    </location>
</feature>
<evidence type="ECO:0000256" key="2">
    <source>
        <dbReference type="SAM" id="Phobius"/>
    </source>
</evidence>
<feature type="compositionally biased region" description="Basic and acidic residues" evidence="1">
    <location>
        <begin position="108"/>
        <end position="124"/>
    </location>
</feature>
<protein>
    <submittedName>
        <fullName evidence="3">Uncharacterized protein</fullName>
    </submittedName>
</protein>
<feature type="region of interest" description="Disordered" evidence="1">
    <location>
        <begin position="74"/>
        <end position="124"/>
    </location>
</feature>
<dbReference type="Proteomes" id="UP000636709">
    <property type="component" value="Unassembled WGS sequence"/>
</dbReference>